<evidence type="ECO:0000256" key="4">
    <source>
        <dbReference type="ARBA" id="ARBA00023002"/>
    </source>
</evidence>
<keyword evidence="2" id="KW-0285">Flavoprotein</keyword>
<evidence type="ECO:0000256" key="5">
    <source>
        <dbReference type="ARBA" id="ARBA00023033"/>
    </source>
</evidence>
<gene>
    <name evidence="7" type="ORF">FE257_000859</name>
</gene>
<evidence type="ECO:0000259" key="6">
    <source>
        <dbReference type="Pfam" id="PF01494"/>
    </source>
</evidence>
<evidence type="ECO:0000256" key="3">
    <source>
        <dbReference type="ARBA" id="ARBA00022827"/>
    </source>
</evidence>
<dbReference type="GO" id="GO:0004497">
    <property type="term" value="F:monooxygenase activity"/>
    <property type="evidence" value="ECO:0007669"/>
    <property type="project" value="UniProtKB-KW"/>
</dbReference>
<dbReference type="InterPro" id="IPR036188">
    <property type="entry name" value="FAD/NAD-bd_sf"/>
</dbReference>
<keyword evidence="4" id="KW-0560">Oxidoreductase</keyword>
<proteinExistence type="inferred from homology"/>
<dbReference type="EMBL" id="VCAU01000107">
    <property type="protein sequence ID" value="KAF9884950.1"/>
    <property type="molecule type" value="Genomic_DNA"/>
</dbReference>
<accession>A0AAD4GQ04</accession>
<name>A0AAD4GQ04_ASPNN</name>
<comment type="caution">
    <text evidence="7">The sequence shown here is derived from an EMBL/GenBank/DDBJ whole genome shotgun (WGS) entry which is preliminary data.</text>
</comment>
<dbReference type="Proteomes" id="UP001194746">
    <property type="component" value="Unassembled WGS sequence"/>
</dbReference>
<dbReference type="InterPro" id="IPR050493">
    <property type="entry name" value="FAD-dep_Monooxygenase_BioMet"/>
</dbReference>
<dbReference type="AlphaFoldDB" id="A0AAD4GQ04"/>
<dbReference type="SUPFAM" id="SSF51905">
    <property type="entry name" value="FAD/NAD(P)-binding domain"/>
    <property type="match status" value="1"/>
</dbReference>
<protein>
    <recommendedName>
        <fullName evidence="6">FAD-binding domain-containing protein</fullName>
    </recommendedName>
</protein>
<sequence length="375" mass="40823">MACASTALIIGGGIAGLSSAIALTRIGIQCEVIEKGNPREGASIAFSGRAADALVELGIYDLVCNAGTPFPHNSTVVTMRDSAGRQLSPGPGRPTWPDAKEAVGVYRPTLIRIMTKVAQDLGVKLQYDTTFTGIEHSASGVRVQLSTGEEHMYDFAVGADGINSATRQELFPSAPGPTYSGQLSIRWMAPGPRVQPESWYHSSAGRFGFYYLPEDYVYVPAVIDYPELGRLTDDDVRQLFANLLDSMTAPAVVELRRRLEPTSDLIARPFRWILLPSAWYRDRTLLIGDAAHATTAHLGMGGGMAMEDSVVLAQCIRDAKTIQEAFDTFMGRRYERVRTVVETSVKLSEMEQSNASPAERKLVMEKALATLGNPY</sequence>
<dbReference type="GO" id="GO:0071949">
    <property type="term" value="F:FAD binding"/>
    <property type="evidence" value="ECO:0007669"/>
    <property type="project" value="InterPro"/>
</dbReference>
<dbReference type="PANTHER" id="PTHR13789">
    <property type="entry name" value="MONOOXYGENASE"/>
    <property type="match status" value="1"/>
</dbReference>
<feature type="domain" description="FAD-binding" evidence="6">
    <location>
        <begin position="6"/>
        <end position="342"/>
    </location>
</feature>
<comment type="similarity">
    <text evidence="1">Belongs to the paxM FAD-dependent monooxygenase family.</text>
</comment>
<reference evidence="7" key="2">
    <citation type="submission" date="2020-02" db="EMBL/GenBank/DDBJ databases">
        <authorList>
            <person name="Gilchrist C.L.M."/>
            <person name="Chooi Y.-H."/>
        </authorList>
    </citation>
    <scope>NUCLEOTIDE SEQUENCE</scope>
    <source>
        <strain evidence="7">MST-FP2251</strain>
    </source>
</reference>
<evidence type="ECO:0000256" key="2">
    <source>
        <dbReference type="ARBA" id="ARBA00022630"/>
    </source>
</evidence>
<dbReference type="PRINTS" id="PR00420">
    <property type="entry name" value="RNGMNOXGNASE"/>
</dbReference>
<keyword evidence="3" id="KW-0274">FAD</keyword>
<evidence type="ECO:0000313" key="7">
    <source>
        <dbReference type="EMBL" id="KAF9884950.1"/>
    </source>
</evidence>
<dbReference type="InterPro" id="IPR002938">
    <property type="entry name" value="FAD-bd"/>
</dbReference>
<evidence type="ECO:0000313" key="8">
    <source>
        <dbReference type="Proteomes" id="UP001194746"/>
    </source>
</evidence>
<dbReference type="Pfam" id="PF01494">
    <property type="entry name" value="FAD_binding_3"/>
    <property type="match status" value="1"/>
</dbReference>
<evidence type="ECO:0000256" key="1">
    <source>
        <dbReference type="ARBA" id="ARBA00007992"/>
    </source>
</evidence>
<dbReference type="PANTHER" id="PTHR13789:SF309">
    <property type="entry name" value="PUTATIVE (AFU_ORTHOLOGUE AFUA_6G14510)-RELATED"/>
    <property type="match status" value="1"/>
</dbReference>
<keyword evidence="5" id="KW-0503">Monooxygenase</keyword>
<organism evidence="7 8">
    <name type="scientific">Aspergillus nanangensis</name>
    <dbReference type="NCBI Taxonomy" id="2582783"/>
    <lineage>
        <taxon>Eukaryota</taxon>
        <taxon>Fungi</taxon>
        <taxon>Dikarya</taxon>
        <taxon>Ascomycota</taxon>
        <taxon>Pezizomycotina</taxon>
        <taxon>Eurotiomycetes</taxon>
        <taxon>Eurotiomycetidae</taxon>
        <taxon>Eurotiales</taxon>
        <taxon>Aspergillaceae</taxon>
        <taxon>Aspergillus</taxon>
        <taxon>Aspergillus subgen. Circumdati</taxon>
    </lineage>
</organism>
<dbReference type="Gene3D" id="3.50.50.60">
    <property type="entry name" value="FAD/NAD(P)-binding domain"/>
    <property type="match status" value="1"/>
</dbReference>
<reference evidence="7" key="1">
    <citation type="journal article" date="2019" name="Beilstein J. Org. Chem.">
        <title>Nanangenines: drimane sesquiterpenoids as the dominant metabolite cohort of a novel Australian fungus, Aspergillus nanangensis.</title>
        <authorList>
            <person name="Lacey H.J."/>
            <person name="Gilchrist C.L.M."/>
            <person name="Crombie A."/>
            <person name="Kalaitzis J.A."/>
            <person name="Vuong D."/>
            <person name="Rutledge P.J."/>
            <person name="Turner P."/>
            <person name="Pitt J.I."/>
            <person name="Lacey E."/>
            <person name="Chooi Y.H."/>
            <person name="Piggott A.M."/>
        </authorList>
    </citation>
    <scope>NUCLEOTIDE SEQUENCE</scope>
    <source>
        <strain evidence="7">MST-FP2251</strain>
    </source>
</reference>
<keyword evidence="8" id="KW-1185">Reference proteome</keyword>